<dbReference type="Gene3D" id="3.30.420.240">
    <property type="match status" value="1"/>
</dbReference>
<evidence type="ECO:0000256" key="1">
    <source>
        <dbReference type="SAM" id="MobiDB-lite"/>
    </source>
</evidence>
<evidence type="ECO:0000313" key="2">
    <source>
        <dbReference type="EMBL" id="GBR09475.1"/>
    </source>
</evidence>
<dbReference type="InterPro" id="IPR012036">
    <property type="entry name" value="Phage_Mu_Gp28"/>
</dbReference>
<gene>
    <name evidence="2" type="ORF">AA0228_0687</name>
</gene>
<sequence>MSQPVFLRYQSETMQAVRDHKVVVVEKSRRTGLSWAASFIADITAATARGEGGMDVFYMGYNLEMAREFIDYCAEHAATMQDVVATVQESFWRDPEHPEKDTKVFRLDLASGHKILALPSRARALRGMQGLVILDEAAFHDDLDELLKAAMALLIWGGKVLIISTHDGDQNPFNVLVQKIRAKKVPYHLIRITLDDALRDGVYHKICEAQGIEWTQAGQDAWRTEMLAFYQDNADEELFCIPNPSTGAYIPLALIDARSDKAVPVKRWACDAAFTLMADRLRELEARSFCEEELAPVLDGLDPKASHVFGEDFGRSGDLTVIWVLQMRPNTDRATVLVVELRNTPFEQQKQILHYVLDRLPRFRAGKMDGRGNGQYLAEVTVQRYGSRVEAVMLSEGWYRDEMPPMKAAFEDATLTLPADQEIHDDIRALKLVRGVARVPDQRSEGGTGKRHGDAAIALAMAYAASRADPEEYGYRAAPSPYASAADDERRAGTWPVQQEIAEERSRRHTGLDNYGIRGRLN</sequence>
<feature type="region of interest" description="Disordered" evidence="1">
    <location>
        <begin position="499"/>
        <end position="522"/>
    </location>
</feature>
<organism evidence="2 3">
    <name type="scientific">Gluconobacter frateurii NRIC 0228</name>
    <dbReference type="NCBI Taxonomy" id="1307946"/>
    <lineage>
        <taxon>Bacteria</taxon>
        <taxon>Pseudomonadati</taxon>
        <taxon>Pseudomonadota</taxon>
        <taxon>Alphaproteobacteria</taxon>
        <taxon>Acetobacterales</taxon>
        <taxon>Acetobacteraceae</taxon>
        <taxon>Gluconobacter</taxon>
    </lineage>
</organism>
<dbReference type="Gene3D" id="3.40.50.300">
    <property type="entry name" value="P-loop containing nucleotide triphosphate hydrolases"/>
    <property type="match status" value="1"/>
</dbReference>
<dbReference type="PIRSF" id="PIRSF007056">
    <property type="entry name" value="UCP007056"/>
    <property type="match status" value="1"/>
</dbReference>
<comment type="caution">
    <text evidence="2">The sequence shown here is derived from an EMBL/GenBank/DDBJ whole genome shotgun (WGS) entry which is preliminary data.</text>
</comment>
<dbReference type="RefSeq" id="WP_244902163.1">
    <property type="nucleotide sequence ID" value="NZ_BAQW01000004.1"/>
</dbReference>
<evidence type="ECO:0000313" key="3">
    <source>
        <dbReference type="Proteomes" id="UP001061070"/>
    </source>
</evidence>
<proteinExistence type="predicted"/>
<dbReference type="Proteomes" id="UP001061070">
    <property type="component" value="Unassembled WGS sequence"/>
</dbReference>
<dbReference type="InterPro" id="IPR027417">
    <property type="entry name" value="P-loop_NTPase"/>
</dbReference>
<reference evidence="2" key="1">
    <citation type="submission" date="2013-04" db="EMBL/GenBank/DDBJ databases">
        <title>The genome sequencing project of 58 acetic acid bacteria.</title>
        <authorList>
            <person name="Okamoto-Kainuma A."/>
            <person name="Ishikawa M."/>
            <person name="Umino S."/>
            <person name="Koizumi Y."/>
            <person name="Shiwa Y."/>
            <person name="Yoshikawa H."/>
            <person name="Matsutani M."/>
            <person name="Matsushita K."/>
        </authorList>
    </citation>
    <scope>NUCLEOTIDE SEQUENCE</scope>
    <source>
        <strain evidence="2">NRIC 0228</strain>
    </source>
</reference>
<name>A0ABQ0Q8Z7_9PROT</name>
<protein>
    <submittedName>
        <fullName evidence="2">Mu-like prophage FluMu protein gp28</fullName>
    </submittedName>
</protein>
<keyword evidence="3" id="KW-1185">Reference proteome</keyword>
<dbReference type="EMBL" id="BAQW01000004">
    <property type="protein sequence ID" value="GBR09475.1"/>
    <property type="molecule type" value="Genomic_DNA"/>
</dbReference>
<accession>A0ABQ0Q8Z7</accession>